<dbReference type="PANTHER" id="PTHR31437:SF1">
    <property type="entry name" value="PROTEIN SREK1IP1"/>
    <property type="match status" value="1"/>
</dbReference>
<evidence type="ECO:0000313" key="5">
    <source>
        <dbReference type="Proteomes" id="UP000030708"/>
    </source>
</evidence>
<evidence type="ECO:0000256" key="3">
    <source>
        <dbReference type="ARBA" id="ARBA00022833"/>
    </source>
</evidence>
<protein>
    <submittedName>
        <fullName evidence="4">Uncharacterized protein</fullName>
    </submittedName>
</protein>
<evidence type="ECO:0000313" key="4">
    <source>
        <dbReference type="EMBL" id="ETW38220.1"/>
    </source>
</evidence>
<proteinExistence type="predicted"/>
<evidence type="ECO:0000256" key="1">
    <source>
        <dbReference type="ARBA" id="ARBA00022723"/>
    </source>
</evidence>
<keyword evidence="1" id="KW-0479">Metal-binding</keyword>
<dbReference type="Proteomes" id="UP000030708">
    <property type="component" value="Unassembled WGS sequence"/>
</dbReference>
<dbReference type="PANTHER" id="PTHR31437">
    <property type="entry name" value="SREK1IP1 FAMILY MEMBER"/>
    <property type="match status" value="1"/>
</dbReference>
<name>A0A024WCV3_PLAFA</name>
<reference evidence="4 5" key="2">
    <citation type="submission" date="2013-02" db="EMBL/GenBank/DDBJ databases">
        <title>The Genome Sequence of Plasmodium falciparum Tanzania (2000708).</title>
        <authorList>
            <consortium name="The Broad Institute Genome Sequencing Platform"/>
            <consortium name="The Broad Institute Genome Sequencing Center for Infectious Disease"/>
            <person name="Neafsey D."/>
            <person name="Cheeseman I."/>
            <person name="Volkman S."/>
            <person name="Adams J."/>
            <person name="Walker B."/>
            <person name="Young S.K."/>
            <person name="Zeng Q."/>
            <person name="Gargeya S."/>
            <person name="Fitzgerald M."/>
            <person name="Haas B."/>
            <person name="Abouelleil A."/>
            <person name="Alvarado L."/>
            <person name="Arachchi H.M."/>
            <person name="Berlin A.M."/>
            <person name="Chapman S.B."/>
            <person name="Dewar J."/>
            <person name="Goldberg J."/>
            <person name="Griggs A."/>
            <person name="Gujja S."/>
            <person name="Hansen M."/>
            <person name="Howarth C."/>
            <person name="Imamovic A."/>
            <person name="Larimer J."/>
            <person name="McCowan C."/>
            <person name="Murphy C."/>
            <person name="Neiman D."/>
            <person name="Pearson M."/>
            <person name="Priest M."/>
            <person name="Roberts A."/>
            <person name="Saif S."/>
            <person name="Shea T."/>
            <person name="Sisk P."/>
            <person name="Sykes S."/>
            <person name="Wortman J."/>
            <person name="Nusbaum C."/>
            <person name="Birren B."/>
        </authorList>
    </citation>
    <scope>NUCLEOTIDE SEQUENCE [LARGE SCALE GENOMIC DNA]</scope>
    <source>
        <strain evidence="5">Tanzania (2000708)</strain>
    </source>
</reference>
<dbReference type="EMBL" id="KI926315">
    <property type="protein sequence ID" value="ETW38220.1"/>
    <property type="molecule type" value="Genomic_DNA"/>
</dbReference>
<dbReference type="eggNOG" id="KOG2985">
    <property type="taxonomic scope" value="Eukaryota"/>
</dbReference>
<dbReference type="GO" id="GO:0008270">
    <property type="term" value="F:zinc ion binding"/>
    <property type="evidence" value="ECO:0007669"/>
    <property type="project" value="UniProtKB-KW"/>
</dbReference>
<evidence type="ECO:0000256" key="2">
    <source>
        <dbReference type="ARBA" id="ARBA00022771"/>
    </source>
</evidence>
<dbReference type="OrthoDB" id="31154at2759"/>
<sequence>MPSKSGRVRMPADNRLPVSASLKTSEIWKNSVGYDPYASYEEINKKKEKKDEDINEKAKNLFNLSRLTGITSTTIPGACTVCNHIGHLPYQCRNFISLEKFDINNNMNNNEEDDIKERKNLGLMSSDDEGDSHSDSHSDIFIYFYINRNK</sequence>
<reference evidence="4 5" key="1">
    <citation type="submission" date="2013-02" db="EMBL/GenBank/DDBJ databases">
        <title>The Genome Annotation of Plasmodium falciparum Tanzania (2000708).</title>
        <authorList>
            <consortium name="The Broad Institute Genome Sequencing Platform"/>
            <consortium name="The Broad Institute Genome Sequencing Center for Infectious Disease"/>
            <person name="Neafsey D."/>
            <person name="Hoffman S."/>
            <person name="Volkman S."/>
            <person name="Rosenthal P."/>
            <person name="Walker B."/>
            <person name="Young S.K."/>
            <person name="Zeng Q."/>
            <person name="Gargeya S."/>
            <person name="Fitzgerald M."/>
            <person name="Haas B."/>
            <person name="Abouelleil A."/>
            <person name="Allen A.W."/>
            <person name="Alvarado L."/>
            <person name="Arachchi H.M."/>
            <person name="Berlin A.M."/>
            <person name="Chapman S.B."/>
            <person name="Gainer-Dewar J."/>
            <person name="Goldberg J."/>
            <person name="Griggs A."/>
            <person name="Gujja S."/>
            <person name="Hansen M."/>
            <person name="Howarth C."/>
            <person name="Imamovic A."/>
            <person name="Ireland A."/>
            <person name="Larimer J."/>
            <person name="McCowan C."/>
            <person name="Murphy C."/>
            <person name="Pearson M."/>
            <person name="Poon T.W."/>
            <person name="Priest M."/>
            <person name="Roberts A."/>
            <person name="Saif S."/>
            <person name="Shea T."/>
            <person name="Sisk P."/>
            <person name="Sykes S."/>
            <person name="Wortman J."/>
            <person name="Nusbaum C."/>
            <person name="Birren B."/>
        </authorList>
    </citation>
    <scope>NUCLEOTIDE SEQUENCE [LARGE SCALE GENOMIC DNA]</scope>
    <source>
        <strain evidence="5">Tanzania (2000708)</strain>
    </source>
</reference>
<organism evidence="4 5">
    <name type="scientific">Plasmodium falciparum Tanzania</name>
    <name type="common">2000708</name>
    <dbReference type="NCBI Taxonomy" id="1036725"/>
    <lineage>
        <taxon>Eukaryota</taxon>
        <taxon>Sar</taxon>
        <taxon>Alveolata</taxon>
        <taxon>Apicomplexa</taxon>
        <taxon>Aconoidasida</taxon>
        <taxon>Haemosporida</taxon>
        <taxon>Plasmodiidae</taxon>
        <taxon>Plasmodium</taxon>
        <taxon>Plasmodium (Laverania)</taxon>
    </lineage>
</organism>
<keyword evidence="3" id="KW-0862">Zinc</keyword>
<accession>A0A024WCV3</accession>
<keyword evidence="2" id="KW-0863">Zinc-finger</keyword>
<dbReference type="AlphaFoldDB" id="A0A024WCV3"/>
<gene>
    <name evidence="4" type="ORF">PFTANZ_01079</name>
</gene>